<dbReference type="Proteomes" id="UP000712600">
    <property type="component" value="Unassembled WGS sequence"/>
</dbReference>
<dbReference type="SUPFAM" id="SSF117281">
    <property type="entry name" value="Kelch motif"/>
    <property type="match status" value="1"/>
</dbReference>
<protein>
    <recommendedName>
        <fullName evidence="2">F-box domain-containing protein</fullName>
    </recommendedName>
</protein>
<proteinExistence type="predicted"/>
<feature type="compositionally biased region" description="Polar residues" evidence="1">
    <location>
        <begin position="1"/>
        <end position="19"/>
    </location>
</feature>
<dbReference type="EMBL" id="QGKX02000996">
    <property type="protein sequence ID" value="KAF3557617.1"/>
    <property type="molecule type" value="Genomic_DNA"/>
</dbReference>
<name>A0A8S9R1F9_BRACR</name>
<feature type="domain" description="F-box" evidence="2">
    <location>
        <begin position="21"/>
        <end position="70"/>
    </location>
</feature>
<gene>
    <name evidence="3" type="ORF">F2Q69_00016625</name>
</gene>
<reference evidence="3" key="1">
    <citation type="submission" date="2019-12" db="EMBL/GenBank/DDBJ databases">
        <title>Genome sequencing and annotation of Brassica cretica.</title>
        <authorList>
            <person name="Studholme D.J."/>
            <person name="Sarris P."/>
        </authorList>
    </citation>
    <scope>NUCLEOTIDE SEQUENCE</scope>
    <source>
        <strain evidence="3">PFS-109/04</strain>
        <tissue evidence="3">Leaf</tissue>
    </source>
</reference>
<accession>A0A8S9R1F9</accession>
<evidence type="ECO:0000256" key="1">
    <source>
        <dbReference type="SAM" id="MobiDB-lite"/>
    </source>
</evidence>
<feature type="region of interest" description="Disordered" evidence="1">
    <location>
        <begin position="102"/>
        <end position="122"/>
    </location>
</feature>
<dbReference type="InterPro" id="IPR050354">
    <property type="entry name" value="F-box/kelch-repeat_ARATH"/>
</dbReference>
<dbReference type="InterPro" id="IPR036047">
    <property type="entry name" value="F-box-like_dom_sf"/>
</dbReference>
<dbReference type="CDD" id="cd22152">
    <property type="entry name" value="F-box_AtAFR-like"/>
    <property type="match status" value="2"/>
</dbReference>
<comment type="caution">
    <text evidence="3">The sequence shown here is derived from an EMBL/GenBank/DDBJ whole genome shotgun (WGS) entry which is preliminary data.</text>
</comment>
<evidence type="ECO:0000259" key="2">
    <source>
        <dbReference type="PROSITE" id="PS50181"/>
    </source>
</evidence>
<dbReference type="PROSITE" id="PS50181">
    <property type="entry name" value="FBOX"/>
    <property type="match status" value="2"/>
</dbReference>
<dbReference type="SUPFAM" id="SSF81383">
    <property type="entry name" value="F-box domain"/>
    <property type="match status" value="2"/>
</dbReference>
<evidence type="ECO:0000313" key="4">
    <source>
        <dbReference type="Proteomes" id="UP000712600"/>
    </source>
</evidence>
<sequence>MSIQAASNSEKPPQEDNYQPPSSLSSLPDDVVLNCLARVPRSDDLNISCVSKTLRSLVRSPELCRLRSRLPKKSLYLFYHFHQVSKRCHWITLRRDTMSIQAASNSEKPPQEDNYQPPSSLSSLPDDVVLNCLARVPRSGDLNISCVSKTLRSLVRSPELCRLRSRLPKKSLYLFYHFHQVSKRCHWITLRRGEKMITSTHDYQVEQRSCSLAGLLTSPHFPTFYSSGVSVGSEIYFPDHGWPFPSTKVRVLDTRSGTIRMVPSMKVARWAHKEAMGVVDGKIYVIGGTYGKNQVEVFDPETQTWEFAGEEKVQCNSRFSASLEDKVYMVDLEHGRISAYSPREGINNVATERLIEHMNCMCVVENVIYACFKRSGLMWFDTKLKVWRRLIDSGGKATLCSFNAGKMAEYEGKLAVFWTQINTNFVEKVDIRCRIIALDRVGEEIRGKIESSGSVATCSYSITLSHCLVVSD</sequence>
<feature type="compositionally biased region" description="Polar residues" evidence="1">
    <location>
        <begin position="102"/>
        <end position="116"/>
    </location>
</feature>
<dbReference type="AlphaFoldDB" id="A0A8S9R1F9"/>
<dbReference type="Gene3D" id="2.120.10.80">
    <property type="entry name" value="Kelch-type beta propeller"/>
    <property type="match status" value="1"/>
</dbReference>
<feature type="domain" description="F-box" evidence="2">
    <location>
        <begin position="118"/>
        <end position="167"/>
    </location>
</feature>
<evidence type="ECO:0000313" key="3">
    <source>
        <dbReference type="EMBL" id="KAF3557617.1"/>
    </source>
</evidence>
<dbReference type="InterPro" id="IPR001810">
    <property type="entry name" value="F-box_dom"/>
</dbReference>
<organism evidence="3 4">
    <name type="scientific">Brassica cretica</name>
    <name type="common">Mustard</name>
    <dbReference type="NCBI Taxonomy" id="69181"/>
    <lineage>
        <taxon>Eukaryota</taxon>
        <taxon>Viridiplantae</taxon>
        <taxon>Streptophyta</taxon>
        <taxon>Embryophyta</taxon>
        <taxon>Tracheophyta</taxon>
        <taxon>Spermatophyta</taxon>
        <taxon>Magnoliopsida</taxon>
        <taxon>eudicotyledons</taxon>
        <taxon>Gunneridae</taxon>
        <taxon>Pentapetalae</taxon>
        <taxon>rosids</taxon>
        <taxon>malvids</taxon>
        <taxon>Brassicales</taxon>
        <taxon>Brassicaceae</taxon>
        <taxon>Brassiceae</taxon>
        <taxon>Brassica</taxon>
    </lineage>
</organism>
<dbReference type="SMART" id="SM00256">
    <property type="entry name" value="FBOX"/>
    <property type="match status" value="2"/>
</dbReference>
<dbReference type="PANTHER" id="PTHR24414">
    <property type="entry name" value="F-BOX/KELCH-REPEAT PROTEIN SKIP4"/>
    <property type="match status" value="1"/>
</dbReference>
<dbReference type="PANTHER" id="PTHR24414:SF153">
    <property type="entry name" value="GENOME ASSEMBLY, CHROMOSOME: A05"/>
    <property type="match status" value="1"/>
</dbReference>
<dbReference type="InterPro" id="IPR015915">
    <property type="entry name" value="Kelch-typ_b-propeller"/>
</dbReference>
<dbReference type="InterPro" id="IPR057499">
    <property type="entry name" value="Kelch_FKB95"/>
</dbReference>
<dbReference type="Pfam" id="PF00646">
    <property type="entry name" value="F-box"/>
    <property type="match status" value="2"/>
</dbReference>
<feature type="region of interest" description="Disordered" evidence="1">
    <location>
        <begin position="1"/>
        <end position="26"/>
    </location>
</feature>
<dbReference type="Pfam" id="PF25210">
    <property type="entry name" value="Kelch_FKB95"/>
    <property type="match status" value="1"/>
</dbReference>